<dbReference type="AlphaFoldDB" id="A0A1C4Y6T1"/>
<reference evidence="2" key="1">
    <citation type="submission" date="2016-06" db="EMBL/GenBank/DDBJ databases">
        <authorList>
            <person name="Varghese N."/>
            <person name="Submissions Spin"/>
        </authorList>
    </citation>
    <scope>NUCLEOTIDE SEQUENCE [LARGE SCALE GENOMIC DNA]</scope>
    <source>
        <strain evidence="2">DSM 43909</strain>
    </source>
</reference>
<keyword evidence="2" id="KW-1185">Reference proteome</keyword>
<evidence type="ECO:0008006" key="3">
    <source>
        <dbReference type="Google" id="ProtNLM"/>
    </source>
</evidence>
<protein>
    <recommendedName>
        <fullName evidence="3">DUF3761 domain-containing protein</fullName>
    </recommendedName>
</protein>
<proteinExistence type="predicted"/>
<organism evidence="1 2">
    <name type="scientific">Micromonospora viridifaciens</name>
    <dbReference type="NCBI Taxonomy" id="1881"/>
    <lineage>
        <taxon>Bacteria</taxon>
        <taxon>Bacillati</taxon>
        <taxon>Actinomycetota</taxon>
        <taxon>Actinomycetes</taxon>
        <taxon>Micromonosporales</taxon>
        <taxon>Micromonosporaceae</taxon>
        <taxon>Micromonospora</taxon>
    </lineage>
</organism>
<gene>
    <name evidence="1" type="ORF">GA0074695_3913</name>
</gene>
<dbReference type="Proteomes" id="UP000198242">
    <property type="component" value="Chromosome I"/>
</dbReference>
<accession>A0A1C4Y6T1</accession>
<dbReference type="InterPro" id="IPR022236">
    <property type="entry name" value="DUF3761"/>
</dbReference>
<dbReference type="Pfam" id="PF12587">
    <property type="entry name" value="DUF3761"/>
    <property type="match status" value="1"/>
</dbReference>
<dbReference type="EMBL" id="LT607411">
    <property type="protein sequence ID" value="SCF16438.1"/>
    <property type="molecule type" value="Genomic_DNA"/>
</dbReference>
<evidence type="ECO:0000313" key="2">
    <source>
        <dbReference type="Proteomes" id="UP000198242"/>
    </source>
</evidence>
<name>A0A1C4Y6T1_MICVI</name>
<evidence type="ECO:0000313" key="1">
    <source>
        <dbReference type="EMBL" id="SCF16438.1"/>
    </source>
</evidence>
<sequence>MAADAGPIDPGGGECGEGYYRSVDGNCVRRPISGSDVGPPSGATAQCRDDTYSFSQHRQGTCSQHGGVKTWY</sequence>